<keyword evidence="4" id="KW-0675">Receptor</keyword>
<dbReference type="Proteomes" id="UP000186698">
    <property type="component" value="Chromosome 2L"/>
</dbReference>
<organism evidence="3 4">
    <name type="scientific">Xenopus laevis</name>
    <name type="common">African clawed frog</name>
    <dbReference type="NCBI Taxonomy" id="8355"/>
    <lineage>
        <taxon>Eukaryota</taxon>
        <taxon>Metazoa</taxon>
        <taxon>Chordata</taxon>
        <taxon>Craniata</taxon>
        <taxon>Vertebrata</taxon>
        <taxon>Euteleostomi</taxon>
        <taxon>Amphibia</taxon>
        <taxon>Batrachia</taxon>
        <taxon>Anura</taxon>
        <taxon>Pipoidea</taxon>
        <taxon>Pipidae</taxon>
        <taxon>Xenopodinae</taxon>
        <taxon>Xenopus</taxon>
        <taxon>Xenopus</taxon>
    </lineage>
</organism>
<dbReference type="RefSeq" id="XP_041438679.1">
    <property type="nucleotide sequence ID" value="XM_041582745.1"/>
</dbReference>
<evidence type="ECO:0000313" key="4">
    <source>
        <dbReference type="RefSeq" id="XP_041438679.1"/>
    </source>
</evidence>
<dbReference type="PANTHER" id="PTHR16131">
    <property type="entry name" value="LIGAND-DEPENDENT NUCLEAR RECEPTOR-INTERACTING FACTOR 1"/>
    <property type="match status" value="1"/>
</dbReference>
<accession>A0A8J1MAF0</accession>
<feature type="region of interest" description="Disordered" evidence="2">
    <location>
        <begin position="529"/>
        <end position="639"/>
    </location>
</feature>
<dbReference type="CTD" id="108708772"/>
<name>A0A8J1MAF0_XENLA</name>
<proteinExistence type="predicted"/>
<feature type="coiled-coil region" evidence="1">
    <location>
        <begin position="650"/>
        <end position="677"/>
    </location>
</feature>
<evidence type="ECO:0000313" key="3">
    <source>
        <dbReference type="Proteomes" id="UP000186698"/>
    </source>
</evidence>
<evidence type="ECO:0000256" key="1">
    <source>
        <dbReference type="SAM" id="Coils"/>
    </source>
</evidence>
<sequence>MFPGGLGSELRPVSDGICSVLPRRGEVVCRLTGCVYHVIQGVGLSGQNVLKLIPVSKPASNLIPVFQQPVISGISKQKLAVLPPVLLNSTLPTPVTLPELLQPTFDNYIITTNNSLAESEKTVLVEQTSPLQNVTVILEKPHVTVPSSVPQPAAPTFVIMKPTPAEVTVNSPLMLPLGHHLQIPANAEVKSVPASSLPIAIQQKIITAANRGDANRNPSVIYVSPVNTVRTLAAKPLSPKTGKTSPASVGVMVPAPKSFQSTAESPNRPMKWIVQQNKESAACLVPVKSSNDTASKILKLLSGAQNDQKNLANVLPVSNSPASSTTKAIHIKDNALVMYNNKIYLLAKRGSDIFDSEAKKPEPSSHASPDPIKDISNKVVEVLSKNKTSGPCGNEQISSTAENTTPNLNIKQTFTPKPLQGTRALTNGISVNGSEKHLTIPRPSQKDNMSTPPKKTPAINRNGVTDEPEEPVPIAQMNQVQRLPTPVGKRAKTSTPVTQSSDKILRLKFGLIKKEKVILRRLPLLRAQTSSKEQVAVEQHPQKRKSASPYPAHQLKRRKSLDESVVRQDFAPARSSRTASAPPVTLGSVSPAPIISGALANTSAKNKNPNPLSSPPEPSNSDERSSHSNPEPAGQYFPTIAPVYFDDTIRDEKIHRLKELLKEREQELEAIRKKIRS</sequence>
<feature type="compositionally biased region" description="Low complexity" evidence="2">
    <location>
        <begin position="571"/>
        <end position="583"/>
    </location>
</feature>
<dbReference type="GO" id="GO:0042974">
    <property type="term" value="F:nuclear retinoic acid receptor binding"/>
    <property type="evidence" value="ECO:0007669"/>
    <property type="project" value="InterPro"/>
</dbReference>
<dbReference type="GeneID" id="108708772"/>
<reference evidence="4" key="1">
    <citation type="submission" date="2025-08" db="UniProtKB">
        <authorList>
            <consortium name="RefSeq"/>
        </authorList>
    </citation>
    <scope>IDENTIFICATION</scope>
    <source>
        <strain evidence="4">J_2021</strain>
        <tissue evidence="4">Erythrocytes</tissue>
    </source>
</reference>
<feature type="region of interest" description="Disordered" evidence="2">
    <location>
        <begin position="434"/>
        <end position="463"/>
    </location>
</feature>
<dbReference type="OrthoDB" id="9944055at2759"/>
<keyword evidence="3" id="KW-1185">Reference proteome</keyword>
<keyword evidence="1" id="KW-0175">Coiled coil</keyword>
<evidence type="ECO:0000256" key="2">
    <source>
        <dbReference type="SAM" id="MobiDB-lite"/>
    </source>
</evidence>
<dbReference type="GO" id="GO:0006355">
    <property type="term" value="P:regulation of DNA-templated transcription"/>
    <property type="evidence" value="ECO:0007669"/>
    <property type="project" value="InterPro"/>
</dbReference>
<dbReference type="Pfam" id="PF15741">
    <property type="entry name" value="LRIF1"/>
    <property type="match status" value="2"/>
</dbReference>
<dbReference type="PANTHER" id="PTHR16131:SF2">
    <property type="entry name" value="LIGAND-DEPENDENT NUCLEAR RECEPTOR-INTERACTING FACTOR 1"/>
    <property type="match status" value="1"/>
</dbReference>
<gene>
    <name evidence="4" type="primary">LOC108708772</name>
</gene>
<dbReference type="InterPro" id="IPR026191">
    <property type="entry name" value="LRIF1"/>
</dbReference>
<dbReference type="KEGG" id="xla:108708772"/>
<dbReference type="AlphaFoldDB" id="A0A8J1MAF0"/>
<protein>
    <submittedName>
        <fullName evidence="4">Ligand-dependent nuclear receptor-interacting factor 1</fullName>
    </submittedName>
</protein>